<protein>
    <submittedName>
        <fullName evidence="1">Uncharacterized protein</fullName>
    </submittedName>
</protein>
<dbReference type="Proteomes" id="UP001341840">
    <property type="component" value="Unassembled WGS sequence"/>
</dbReference>
<reference evidence="1 2" key="1">
    <citation type="journal article" date="2023" name="Plants (Basel)">
        <title>Bridging the Gap: Combining Genomics and Transcriptomics Approaches to Understand Stylosanthes scabra, an Orphan Legume from the Brazilian Caatinga.</title>
        <authorList>
            <person name="Ferreira-Neto J.R.C."/>
            <person name="da Silva M.D."/>
            <person name="Binneck E."/>
            <person name="de Melo N.F."/>
            <person name="da Silva R.H."/>
            <person name="de Melo A.L.T.M."/>
            <person name="Pandolfi V."/>
            <person name="Bustamante F.O."/>
            <person name="Brasileiro-Vidal A.C."/>
            <person name="Benko-Iseppon A.M."/>
        </authorList>
    </citation>
    <scope>NUCLEOTIDE SEQUENCE [LARGE SCALE GENOMIC DNA]</scope>
    <source>
        <tissue evidence="1">Leaves</tissue>
    </source>
</reference>
<keyword evidence="2" id="KW-1185">Reference proteome</keyword>
<evidence type="ECO:0000313" key="2">
    <source>
        <dbReference type="Proteomes" id="UP001341840"/>
    </source>
</evidence>
<gene>
    <name evidence="1" type="ORF">PIB30_063119</name>
</gene>
<accession>A0ABU6VKB6</accession>
<comment type="caution">
    <text evidence="1">The sequence shown here is derived from an EMBL/GenBank/DDBJ whole genome shotgun (WGS) entry which is preliminary data.</text>
</comment>
<sequence length="118" mass="13687">MSNYETWVQHGEGTLDDLTRYGLGGYDASNEDPTMNSWNDNVVRYESMVADAFPQFEMSEENVEEEQHDPNPNAQRFYELLESVREPLWEGLVREVAMDATRIPKNYYEAKNSLLNSV</sequence>
<name>A0ABU6VKB6_9FABA</name>
<proteinExistence type="predicted"/>
<dbReference type="EMBL" id="JASCZI010151631">
    <property type="protein sequence ID" value="MED6173807.1"/>
    <property type="molecule type" value="Genomic_DNA"/>
</dbReference>
<organism evidence="1 2">
    <name type="scientific">Stylosanthes scabra</name>
    <dbReference type="NCBI Taxonomy" id="79078"/>
    <lineage>
        <taxon>Eukaryota</taxon>
        <taxon>Viridiplantae</taxon>
        <taxon>Streptophyta</taxon>
        <taxon>Embryophyta</taxon>
        <taxon>Tracheophyta</taxon>
        <taxon>Spermatophyta</taxon>
        <taxon>Magnoliopsida</taxon>
        <taxon>eudicotyledons</taxon>
        <taxon>Gunneridae</taxon>
        <taxon>Pentapetalae</taxon>
        <taxon>rosids</taxon>
        <taxon>fabids</taxon>
        <taxon>Fabales</taxon>
        <taxon>Fabaceae</taxon>
        <taxon>Papilionoideae</taxon>
        <taxon>50 kb inversion clade</taxon>
        <taxon>dalbergioids sensu lato</taxon>
        <taxon>Dalbergieae</taxon>
        <taxon>Pterocarpus clade</taxon>
        <taxon>Stylosanthes</taxon>
    </lineage>
</organism>
<evidence type="ECO:0000313" key="1">
    <source>
        <dbReference type="EMBL" id="MED6173807.1"/>
    </source>
</evidence>